<dbReference type="InterPro" id="IPR003945">
    <property type="entry name" value="NU5C-like"/>
</dbReference>
<evidence type="ECO:0000259" key="19">
    <source>
        <dbReference type="Pfam" id="PF00662"/>
    </source>
</evidence>
<feature type="domain" description="NADH:quinone oxidoreductase/Mrp antiporter transmembrane" evidence="18">
    <location>
        <begin position="97"/>
        <end position="366"/>
    </location>
</feature>
<feature type="transmembrane region" description="Helical" evidence="17">
    <location>
        <begin position="12"/>
        <end position="33"/>
    </location>
</feature>
<feature type="transmembrane region" description="Helical" evidence="17">
    <location>
        <begin position="45"/>
        <end position="71"/>
    </location>
</feature>
<feature type="transmembrane region" description="Helical" evidence="17">
    <location>
        <begin position="142"/>
        <end position="160"/>
    </location>
</feature>
<keyword evidence="7 17" id="KW-0812">Transmembrane</keyword>
<comment type="similarity">
    <text evidence="17">Belongs to the complex I subunit 5 family.</text>
</comment>
<name>A0AA51VHZ5_9ARAC</name>
<keyword evidence="11 17" id="KW-1133">Transmembrane helix</keyword>
<feature type="transmembrane region" description="Helical" evidence="17">
    <location>
        <begin position="78"/>
        <end position="96"/>
    </location>
</feature>
<feature type="transmembrane region" description="Helical" evidence="17">
    <location>
        <begin position="227"/>
        <end position="248"/>
    </location>
</feature>
<dbReference type="GO" id="GO:0015990">
    <property type="term" value="P:electron transport coupled proton transport"/>
    <property type="evidence" value="ECO:0007669"/>
    <property type="project" value="TreeGrafter"/>
</dbReference>
<evidence type="ECO:0000256" key="2">
    <source>
        <dbReference type="ARBA" id="ARBA00004448"/>
    </source>
</evidence>
<dbReference type="InterPro" id="IPR001516">
    <property type="entry name" value="Proton_antipo_N"/>
</dbReference>
<keyword evidence="15 17" id="KW-0472">Membrane</keyword>
<dbReference type="RefSeq" id="YP_010954980.1">
    <property type="nucleotide sequence ID" value="NC_082964.1"/>
</dbReference>
<evidence type="ECO:0000256" key="15">
    <source>
        <dbReference type="ARBA" id="ARBA00023136"/>
    </source>
</evidence>
<dbReference type="CTD" id="4540"/>
<evidence type="ECO:0000256" key="13">
    <source>
        <dbReference type="ARBA" id="ARBA00023075"/>
    </source>
</evidence>
<evidence type="ECO:0000256" key="9">
    <source>
        <dbReference type="ARBA" id="ARBA00022967"/>
    </source>
</evidence>
<keyword evidence="13 17" id="KW-0830">Ubiquinone</keyword>
<dbReference type="PRINTS" id="PR01434">
    <property type="entry name" value="NADHDHGNASE5"/>
</dbReference>
<dbReference type="Pfam" id="PF06455">
    <property type="entry name" value="NADH5_C"/>
    <property type="match status" value="1"/>
</dbReference>
<evidence type="ECO:0000256" key="10">
    <source>
        <dbReference type="ARBA" id="ARBA00022982"/>
    </source>
</evidence>
<keyword evidence="5 17" id="KW-0813">Transport</keyword>
<keyword evidence="14 17" id="KW-0496">Mitochondrion</keyword>
<dbReference type="PANTHER" id="PTHR42829">
    <property type="entry name" value="NADH-UBIQUINONE OXIDOREDUCTASE CHAIN 5"/>
    <property type="match status" value="1"/>
</dbReference>
<dbReference type="InterPro" id="IPR001750">
    <property type="entry name" value="ND/Mrp_TM"/>
</dbReference>
<evidence type="ECO:0000256" key="16">
    <source>
        <dbReference type="ARBA" id="ARBA00049551"/>
    </source>
</evidence>
<gene>
    <name evidence="21" type="primary">ND5</name>
</gene>
<feature type="transmembrane region" description="Helical" evidence="17">
    <location>
        <begin position="319"/>
        <end position="340"/>
    </location>
</feature>
<feature type="domain" description="NADH dehydrogenase subunit 5 C-terminal" evidence="20">
    <location>
        <begin position="375"/>
        <end position="541"/>
    </location>
</feature>
<evidence type="ECO:0000256" key="7">
    <source>
        <dbReference type="ARBA" id="ARBA00022692"/>
    </source>
</evidence>
<comment type="function">
    <text evidence="17">Core subunit of the mitochondrial membrane respiratory chain NADH dehydrogenase (Complex I) which catalyzes electron transfer from NADH through the respiratory chain, using ubiquinone as an electron acceptor. Essential for the catalytic activity and assembly of complex I.</text>
</comment>
<feature type="transmembrane region" description="Helical" evidence="17">
    <location>
        <begin position="434"/>
        <end position="454"/>
    </location>
</feature>
<dbReference type="GO" id="GO:0008137">
    <property type="term" value="F:NADH dehydrogenase (ubiquinone) activity"/>
    <property type="evidence" value="ECO:0007669"/>
    <property type="project" value="UniProtKB-EC"/>
</dbReference>
<evidence type="ECO:0000256" key="14">
    <source>
        <dbReference type="ARBA" id="ARBA00023128"/>
    </source>
</evidence>
<feature type="transmembrane region" description="Helical" evidence="17">
    <location>
        <begin position="461"/>
        <end position="480"/>
    </location>
</feature>
<evidence type="ECO:0000256" key="11">
    <source>
        <dbReference type="ARBA" id="ARBA00022989"/>
    </source>
</evidence>
<dbReference type="EC" id="7.1.1.2" evidence="3 17"/>
<reference evidence="21" key="1">
    <citation type="submission" date="2023-03" db="EMBL/GenBank/DDBJ databases">
        <authorList>
            <person name="Ding Y."/>
            <person name="Li Z."/>
        </authorList>
    </citation>
    <scope>NUCLEOTIDE SEQUENCE</scope>
</reference>
<feature type="transmembrane region" description="Helical" evidence="17">
    <location>
        <begin position="360"/>
        <end position="377"/>
    </location>
</feature>
<evidence type="ECO:0000256" key="4">
    <source>
        <dbReference type="ARBA" id="ARBA00021096"/>
    </source>
</evidence>
<feature type="transmembrane region" description="Helical" evidence="17">
    <location>
        <begin position="525"/>
        <end position="541"/>
    </location>
</feature>
<feature type="domain" description="NADH-Ubiquinone oxidoreductase (complex I) chain 5 N-terminal" evidence="19">
    <location>
        <begin position="34"/>
        <end position="78"/>
    </location>
</feature>
<protein>
    <recommendedName>
        <fullName evidence="4 17">NADH-ubiquinone oxidoreductase chain 5</fullName>
        <ecNumber evidence="3 17">7.1.1.2</ecNumber>
    </recommendedName>
</protein>
<geneLocation type="mitochondrion" evidence="21"/>
<keyword evidence="6" id="KW-0679">Respiratory chain</keyword>
<comment type="catalytic activity">
    <reaction evidence="16 17">
        <text>a ubiquinone + NADH + 5 H(+)(in) = a ubiquinol + NAD(+) + 4 H(+)(out)</text>
        <dbReference type="Rhea" id="RHEA:29091"/>
        <dbReference type="Rhea" id="RHEA-COMP:9565"/>
        <dbReference type="Rhea" id="RHEA-COMP:9566"/>
        <dbReference type="ChEBI" id="CHEBI:15378"/>
        <dbReference type="ChEBI" id="CHEBI:16389"/>
        <dbReference type="ChEBI" id="CHEBI:17976"/>
        <dbReference type="ChEBI" id="CHEBI:57540"/>
        <dbReference type="ChEBI" id="CHEBI:57945"/>
        <dbReference type="EC" id="7.1.1.2"/>
    </reaction>
</comment>
<keyword evidence="10" id="KW-0249">Electron transport</keyword>
<dbReference type="GO" id="GO:0003954">
    <property type="term" value="F:NADH dehydrogenase activity"/>
    <property type="evidence" value="ECO:0007669"/>
    <property type="project" value="TreeGrafter"/>
</dbReference>
<keyword evidence="8" id="KW-0999">Mitochondrion inner membrane</keyword>
<accession>A0AA51VHZ5</accession>
<evidence type="ECO:0000256" key="17">
    <source>
        <dbReference type="RuleBase" id="RU003404"/>
    </source>
</evidence>
<organism evidence="21">
    <name type="scientific">Cheiracanthium brevispinum</name>
    <dbReference type="NCBI Taxonomy" id="2773961"/>
    <lineage>
        <taxon>Eukaryota</taxon>
        <taxon>Metazoa</taxon>
        <taxon>Ecdysozoa</taxon>
        <taxon>Arthropoda</taxon>
        <taxon>Chelicerata</taxon>
        <taxon>Arachnida</taxon>
        <taxon>Araneae</taxon>
        <taxon>Araneomorphae</taxon>
        <taxon>Entelegynae</taxon>
        <taxon>Entelegynae incertae sedis</taxon>
        <taxon>Cheiracanthiidae</taxon>
        <taxon>Cheiracanthium</taxon>
    </lineage>
</organism>
<evidence type="ECO:0000313" key="21">
    <source>
        <dbReference type="EMBL" id="WMX19913.1"/>
    </source>
</evidence>
<dbReference type="GO" id="GO:0005743">
    <property type="term" value="C:mitochondrial inner membrane"/>
    <property type="evidence" value="ECO:0007669"/>
    <property type="project" value="UniProtKB-SubCell"/>
</dbReference>
<feature type="transmembrane region" description="Helical" evidence="17">
    <location>
        <begin position="398"/>
        <end position="422"/>
    </location>
</feature>
<dbReference type="AlphaFoldDB" id="A0AA51VHZ5"/>
<comment type="function">
    <text evidence="1">Core subunit of the mitochondrial membrane respiratory chain NADH dehydrogenase (Complex I) that is believed to belong to the minimal assembly required for catalysis. Complex I functions in the transfer of electrons from NADH to the respiratory chain. The immediate electron acceptor for the enzyme is believed to be ubiquinone.</text>
</comment>
<comment type="subcellular location">
    <subcellularLocation>
        <location evidence="2">Mitochondrion inner membrane</location>
        <topology evidence="2">Multi-pass membrane protein</topology>
    </subcellularLocation>
</comment>
<evidence type="ECO:0000256" key="3">
    <source>
        <dbReference type="ARBA" id="ARBA00012944"/>
    </source>
</evidence>
<proteinExistence type="inferred from homology"/>
<sequence>MMKMMLFSSVMSFLISLFMLNNNMFILMMIPIIKINMMSLSADIIMDWISMMFMSTVTLISSLILLFSIYYINTKEQYKFMLMMMLFILSMIILILSNNLFLLLLGWDGLGLSSYVLVIYYQNYSSAASGTITLISNRIGDILILLSMGMNMIIMNWSFYMKKEFMYLPMLFMMLAACSKSAQFPFSAWLPLAMAAPTPISALVHSSTLVTAGVYMLLRIMSNHMNLSIMLMIIASMTAIYSSLTACWEQDLKKIIAYSTLSQIAMMMFAISMNAFNLAFIHLIIHALFKSTMFLCAGTMIHESMYQDMRMMGMSMMMLSIPSSTMGITSMALMGVPFMSGFFSKDSIIENMITSNLKCMMSLLMIMSIGMTASYSIRMIFFSNKWILKSYPNTSNHLNFFSTLPMMIMGPLSISTGSMMTWMLTPEQNFMVNMMFKMSIFLVLLLGVMLGMLMSFNNKNFMKLGFTAISIWFMHILSTIPKKFSSNPMLIFLKNDKQWMENYGPNNLYLSFKNISNSIILSKKSSMLLFFMFTILIPMLFNM</sequence>
<dbReference type="GO" id="GO:0042773">
    <property type="term" value="P:ATP synthesis coupled electron transport"/>
    <property type="evidence" value="ECO:0007669"/>
    <property type="project" value="InterPro"/>
</dbReference>
<dbReference type="InterPro" id="IPR010934">
    <property type="entry name" value="NADH_DH_su5_C"/>
</dbReference>
<evidence type="ECO:0000256" key="1">
    <source>
        <dbReference type="ARBA" id="ARBA00003257"/>
    </source>
</evidence>
<feature type="transmembrane region" description="Helical" evidence="17">
    <location>
        <begin position="166"/>
        <end position="190"/>
    </location>
</feature>
<dbReference type="PANTHER" id="PTHR42829:SF2">
    <property type="entry name" value="NADH-UBIQUINONE OXIDOREDUCTASE CHAIN 5"/>
    <property type="match status" value="1"/>
</dbReference>
<dbReference type="GeneID" id="84886699"/>
<evidence type="ECO:0000256" key="12">
    <source>
        <dbReference type="ARBA" id="ARBA00023027"/>
    </source>
</evidence>
<feature type="transmembrane region" description="Helical" evidence="17">
    <location>
        <begin position="202"/>
        <end position="221"/>
    </location>
</feature>
<dbReference type="Pfam" id="PF00361">
    <property type="entry name" value="Proton_antipo_M"/>
    <property type="match status" value="1"/>
</dbReference>
<dbReference type="Pfam" id="PF00662">
    <property type="entry name" value="Proton_antipo_N"/>
    <property type="match status" value="1"/>
</dbReference>
<evidence type="ECO:0000256" key="6">
    <source>
        <dbReference type="ARBA" id="ARBA00022660"/>
    </source>
</evidence>
<evidence type="ECO:0000256" key="8">
    <source>
        <dbReference type="ARBA" id="ARBA00022792"/>
    </source>
</evidence>
<evidence type="ECO:0000256" key="5">
    <source>
        <dbReference type="ARBA" id="ARBA00022448"/>
    </source>
</evidence>
<dbReference type="EMBL" id="OQ559338">
    <property type="protein sequence ID" value="WMX19913.1"/>
    <property type="molecule type" value="Genomic_DNA"/>
</dbReference>
<evidence type="ECO:0000259" key="18">
    <source>
        <dbReference type="Pfam" id="PF00361"/>
    </source>
</evidence>
<keyword evidence="9" id="KW-1278">Translocase</keyword>
<keyword evidence="12 17" id="KW-0520">NAD</keyword>
<evidence type="ECO:0000259" key="20">
    <source>
        <dbReference type="Pfam" id="PF06455"/>
    </source>
</evidence>